<dbReference type="PANTHER" id="PTHR30363">
    <property type="entry name" value="HTH-TYPE TRANSCRIPTIONAL REGULATOR SRLR-RELATED"/>
    <property type="match status" value="1"/>
</dbReference>
<dbReference type="SMART" id="SM01134">
    <property type="entry name" value="DeoRC"/>
    <property type="match status" value="1"/>
</dbReference>
<dbReference type="OrthoDB" id="7688673at2"/>
<dbReference type="Gene3D" id="1.10.10.10">
    <property type="entry name" value="Winged helix-like DNA-binding domain superfamily/Winged helix DNA-binding domain"/>
    <property type="match status" value="1"/>
</dbReference>
<protein>
    <submittedName>
        <fullName evidence="5">Transcriptional regulators of sugar metabolism</fullName>
    </submittedName>
</protein>
<dbReference type="InterPro" id="IPR011991">
    <property type="entry name" value="ArsR-like_HTH"/>
</dbReference>
<feature type="region of interest" description="Disordered" evidence="3">
    <location>
        <begin position="256"/>
        <end position="289"/>
    </location>
</feature>
<gene>
    <name evidence="5" type="ORF">Gocc_0229</name>
</gene>
<accession>A0A7M2Z0I9</accession>
<keyword evidence="2" id="KW-0804">Transcription</keyword>
<dbReference type="Pfam" id="PF00455">
    <property type="entry name" value="DeoRC"/>
    <property type="match status" value="1"/>
</dbReference>
<dbReference type="InterPro" id="IPR001034">
    <property type="entry name" value="DeoR_HTH"/>
</dbReference>
<dbReference type="SMART" id="SM00420">
    <property type="entry name" value="HTH_DEOR"/>
    <property type="match status" value="1"/>
</dbReference>
<dbReference type="Pfam" id="PF08220">
    <property type="entry name" value="HTH_DeoR"/>
    <property type="match status" value="1"/>
</dbReference>
<dbReference type="PANTHER" id="PTHR30363:SF44">
    <property type="entry name" value="AGA OPERON TRANSCRIPTIONAL REPRESSOR-RELATED"/>
    <property type="match status" value="1"/>
</dbReference>
<dbReference type="EMBL" id="QQZY01000001">
    <property type="protein sequence ID" value="RDI75810.1"/>
    <property type="molecule type" value="Genomic_DNA"/>
</dbReference>
<keyword evidence="1" id="KW-0805">Transcription regulation</keyword>
<dbReference type="CDD" id="cd00090">
    <property type="entry name" value="HTH_ARSR"/>
    <property type="match status" value="1"/>
</dbReference>
<evidence type="ECO:0000256" key="1">
    <source>
        <dbReference type="ARBA" id="ARBA00023015"/>
    </source>
</evidence>
<feature type="compositionally biased region" description="Low complexity" evidence="3">
    <location>
        <begin position="256"/>
        <end position="269"/>
    </location>
</feature>
<proteinExistence type="predicted"/>
<evidence type="ECO:0000256" key="2">
    <source>
        <dbReference type="ARBA" id="ARBA00023163"/>
    </source>
</evidence>
<dbReference type="InterPro" id="IPR036388">
    <property type="entry name" value="WH-like_DNA-bd_sf"/>
</dbReference>
<feature type="domain" description="HTH deoR-type" evidence="4">
    <location>
        <begin position="6"/>
        <end position="61"/>
    </location>
</feature>
<dbReference type="AlphaFoldDB" id="A0A7M2Z0I9"/>
<organism evidence="5 6">
    <name type="scientific">Gaiella occulta</name>
    <dbReference type="NCBI Taxonomy" id="1002870"/>
    <lineage>
        <taxon>Bacteria</taxon>
        <taxon>Bacillati</taxon>
        <taxon>Actinomycetota</taxon>
        <taxon>Thermoleophilia</taxon>
        <taxon>Gaiellales</taxon>
        <taxon>Gaiellaceae</taxon>
        <taxon>Gaiella</taxon>
    </lineage>
</organism>
<reference evidence="5 6" key="1">
    <citation type="submission" date="2018-07" db="EMBL/GenBank/DDBJ databases">
        <title>High-quality-draft genome sequence of Gaiella occulta.</title>
        <authorList>
            <person name="Severino R."/>
            <person name="Froufe H.J.C."/>
            <person name="Rainey F.A."/>
            <person name="Barroso C."/>
            <person name="Albuquerque L."/>
            <person name="Lobo-Da-Cunha A."/>
            <person name="Da Costa M.S."/>
            <person name="Egas C."/>
        </authorList>
    </citation>
    <scope>NUCLEOTIDE SEQUENCE [LARGE SCALE GENOMIC DNA]</scope>
    <source>
        <strain evidence="5 6">F2-233</strain>
    </source>
</reference>
<dbReference type="PROSITE" id="PS51000">
    <property type="entry name" value="HTH_DEOR_2"/>
    <property type="match status" value="1"/>
</dbReference>
<dbReference type="Proteomes" id="UP000254134">
    <property type="component" value="Unassembled WGS sequence"/>
</dbReference>
<name>A0A7M2Z0I9_9ACTN</name>
<dbReference type="SUPFAM" id="SSF100950">
    <property type="entry name" value="NagB/RpiA/CoA transferase-like"/>
    <property type="match status" value="1"/>
</dbReference>
<dbReference type="InterPro" id="IPR036390">
    <property type="entry name" value="WH_DNA-bd_sf"/>
</dbReference>
<evidence type="ECO:0000313" key="5">
    <source>
        <dbReference type="EMBL" id="RDI75810.1"/>
    </source>
</evidence>
<dbReference type="PRINTS" id="PR00037">
    <property type="entry name" value="HTHLACR"/>
</dbReference>
<evidence type="ECO:0000313" key="6">
    <source>
        <dbReference type="Proteomes" id="UP000254134"/>
    </source>
</evidence>
<reference evidence="6" key="2">
    <citation type="journal article" date="2019" name="MicrobiologyOpen">
        <title>High-quality draft genome sequence of Gaiella occulta isolated from a 150 meter deep mineral water borehole and comparison with the genome sequences of other deep-branching lineages of the phylum Actinobacteria.</title>
        <authorList>
            <person name="Severino R."/>
            <person name="Froufe H.J.C."/>
            <person name="Barroso C."/>
            <person name="Albuquerque L."/>
            <person name="Lobo-da-Cunha A."/>
            <person name="da Costa M.S."/>
            <person name="Egas C."/>
        </authorList>
    </citation>
    <scope>NUCLEOTIDE SEQUENCE [LARGE SCALE GENOMIC DNA]</scope>
    <source>
        <strain evidence="6">F2-233</strain>
    </source>
</reference>
<evidence type="ECO:0000259" key="4">
    <source>
        <dbReference type="PROSITE" id="PS51000"/>
    </source>
</evidence>
<dbReference type="InterPro" id="IPR014036">
    <property type="entry name" value="DeoR-like_C"/>
</dbReference>
<dbReference type="InterPro" id="IPR037171">
    <property type="entry name" value="NagB/RpiA_transferase-like"/>
</dbReference>
<keyword evidence="6" id="KW-1185">Reference proteome</keyword>
<evidence type="ECO:0000256" key="3">
    <source>
        <dbReference type="SAM" id="MobiDB-lite"/>
    </source>
</evidence>
<dbReference type="GO" id="GO:0003700">
    <property type="term" value="F:DNA-binding transcription factor activity"/>
    <property type="evidence" value="ECO:0007669"/>
    <property type="project" value="InterPro"/>
</dbReference>
<comment type="caution">
    <text evidence="5">The sequence shown here is derived from an EMBL/GenBank/DDBJ whole genome shotgun (WGS) entry which is preliminary data.</text>
</comment>
<dbReference type="InterPro" id="IPR050313">
    <property type="entry name" value="Carb_Metab_HTH_regulators"/>
</dbReference>
<dbReference type="SUPFAM" id="SSF46785">
    <property type="entry name" value="Winged helix' DNA-binding domain"/>
    <property type="match status" value="1"/>
</dbReference>
<dbReference type="Gene3D" id="3.40.50.1360">
    <property type="match status" value="1"/>
</dbReference>
<sequence>MPNLTPVERMQLVLELLETRGGIRVSELAEEFSVSEVTVRSDLAELARQGLVARVRGGVRALQRPQSELGFDMRLRLQPVEKRAIARAAAAMVGDGEAIALDCSTTAYYTALELKGKKELVVVTNGLLIAAALAEAPGISVILTGGMLRRAAMSLVGDLATDVLRTTRINMGFFGARGLSFERGLMDLNPEEVRLKQELASACERVIGIFDHTKWSRSALLSFVPAEGVHAIVTDADAPADLVEGWRDRGVDVVAVEPGAGREAGPGEPRGLHRRAPDAPAHPAEARTA</sequence>